<dbReference type="CDD" id="cd02440">
    <property type="entry name" value="AdoMet_MTases"/>
    <property type="match status" value="1"/>
</dbReference>
<dbReference type="GO" id="GO:0008168">
    <property type="term" value="F:methyltransferase activity"/>
    <property type="evidence" value="ECO:0007669"/>
    <property type="project" value="UniProtKB-KW"/>
</dbReference>
<dbReference type="InterPro" id="IPR013217">
    <property type="entry name" value="Methyltransf_12"/>
</dbReference>
<evidence type="ECO:0000259" key="1">
    <source>
        <dbReference type="Pfam" id="PF08242"/>
    </source>
</evidence>
<protein>
    <submittedName>
        <fullName evidence="2">Class I SAM-dependent methyltransferase</fullName>
    </submittedName>
</protein>
<keyword evidence="3" id="KW-1185">Reference proteome</keyword>
<dbReference type="InterPro" id="IPR029063">
    <property type="entry name" value="SAM-dependent_MTases_sf"/>
</dbReference>
<name>A0A2T3HGM8_9SPHI</name>
<accession>A0A2T3HGM8</accession>
<keyword evidence="2" id="KW-0808">Transferase</keyword>
<dbReference type="PANTHER" id="PTHR43861">
    <property type="entry name" value="TRANS-ACONITATE 2-METHYLTRANSFERASE-RELATED"/>
    <property type="match status" value="1"/>
</dbReference>
<organism evidence="2 3">
    <name type="scientific">Pedobacter yulinensis</name>
    <dbReference type="NCBI Taxonomy" id="2126353"/>
    <lineage>
        <taxon>Bacteria</taxon>
        <taxon>Pseudomonadati</taxon>
        <taxon>Bacteroidota</taxon>
        <taxon>Sphingobacteriia</taxon>
        <taxon>Sphingobacteriales</taxon>
        <taxon>Sphingobacteriaceae</taxon>
        <taxon>Pedobacter</taxon>
    </lineage>
</organism>
<dbReference type="Gene3D" id="3.40.50.150">
    <property type="entry name" value="Vaccinia Virus protein VP39"/>
    <property type="match status" value="1"/>
</dbReference>
<dbReference type="EMBL" id="PYLS01000010">
    <property type="protein sequence ID" value="PST81598.1"/>
    <property type="molecule type" value="Genomic_DNA"/>
</dbReference>
<gene>
    <name evidence="2" type="ORF">C7T94_19165</name>
</gene>
<sequence>MKKSTTDEIRARFDADVERFSNLETGQQTIMDAPLGLELITGAAARLHWQATAVLDIGCGAGNFTLKLLEKLPGLDCTLVDLSRPMLDRAADRVSAVTSGKVITVQADIRTADLTAQGYDIILAGAVFHHLRSTEEWRAVFSNMYHLLKPGGGIWISDLVSHEPPALENLFRERYADYLENIGGQAYQQRVFAYIDEEDTPRSTAFQLLLLKECGFSAVEILHKNTCFAAFGAVK</sequence>
<dbReference type="Pfam" id="PF08242">
    <property type="entry name" value="Methyltransf_12"/>
    <property type="match status" value="1"/>
</dbReference>
<feature type="domain" description="Methyltransferase type 12" evidence="1">
    <location>
        <begin position="55"/>
        <end position="153"/>
    </location>
</feature>
<dbReference type="AlphaFoldDB" id="A0A2T3HGM8"/>
<dbReference type="PANTHER" id="PTHR43861:SF1">
    <property type="entry name" value="TRANS-ACONITATE 2-METHYLTRANSFERASE"/>
    <property type="match status" value="1"/>
</dbReference>
<evidence type="ECO:0000313" key="2">
    <source>
        <dbReference type="EMBL" id="PST81598.1"/>
    </source>
</evidence>
<dbReference type="GO" id="GO:0032259">
    <property type="term" value="P:methylation"/>
    <property type="evidence" value="ECO:0007669"/>
    <property type="project" value="UniProtKB-KW"/>
</dbReference>
<evidence type="ECO:0000313" key="3">
    <source>
        <dbReference type="Proteomes" id="UP000240912"/>
    </source>
</evidence>
<keyword evidence="2" id="KW-0489">Methyltransferase</keyword>
<dbReference type="OrthoDB" id="9770553at2"/>
<comment type="caution">
    <text evidence="2">The sequence shown here is derived from an EMBL/GenBank/DDBJ whole genome shotgun (WGS) entry which is preliminary data.</text>
</comment>
<reference evidence="2 3" key="1">
    <citation type="submission" date="2018-03" db="EMBL/GenBank/DDBJ databases">
        <authorList>
            <person name="Keele B.F."/>
        </authorList>
    </citation>
    <scope>NUCLEOTIDE SEQUENCE [LARGE SCALE GENOMIC DNA]</scope>
    <source>
        <strain evidence="2 3">YL28-9</strain>
    </source>
</reference>
<proteinExistence type="predicted"/>
<dbReference type="Proteomes" id="UP000240912">
    <property type="component" value="Unassembled WGS sequence"/>
</dbReference>
<dbReference type="SUPFAM" id="SSF53335">
    <property type="entry name" value="S-adenosyl-L-methionine-dependent methyltransferases"/>
    <property type="match status" value="1"/>
</dbReference>